<evidence type="ECO:0000256" key="5">
    <source>
        <dbReference type="SAM" id="Phobius"/>
    </source>
</evidence>
<dbReference type="InterPro" id="IPR027417">
    <property type="entry name" value="P-loop_NTPase"/>
</dbReference>
<feature type="transmembrane region" description="Helical" evidence="5">
    <location>
        <begin position="335"/>
        <end position="354"/>
    </location>
</feature>
<comment type="subcellular location">
    <subcellularLocation>
        <location evidence="1">Membrane</location>
        <topology evidence="1">Multi-pass membrane protein</topology>
    </subcellularLocation>
</comment>
<feature type="transmembrane region" description="Helical" evidence="5">
    <location>
        <begin position="442"/>
        <end position="465"/>
    </location>
</feature>
<evidence type="ECO:0000256" key="2">
    <source>
        <dbReference type="ARBA" id="ARBA00022692"/>
    </source>
</evidence>
<dbReference type="EMBL" id="JAMFTS010000005">
    <property type="protein sequence ID" value="KAJ4752287.1"/>
    <property type="molecule type" value="Genomic_DNA"/>
</dbReference>
<evidence type="ECO:0000259" key="6">
    <source>
        <dbReference type="Pfam" id="PF01061"/>
    </source>
</evidence>
<dbReference type="Pfam" id="PF01061">
    <property type="entry name" value="ABC2_membrane"/>
    <property type="match status" value="1"/>
</dbReference>
<dbReference type="FunFam" id="3.40.50.300:FF:002615">
    <property type="entry name" value="ABC transporter"/>
    <property type="match status" value="1"/>
</dbReference>
<dbReference type="Proteomes" id="UP001140206">
    <property type="component" value="Chromosome 5"/>
</dbReference>
<keyword evidence="2 5" id="KW-0812">Transmembrane</keyword>
<keyword evidence="3 5" id="KW-1133">Transmembrane helix</keyword>
<feature type="transmembrane region" description="Helical" evidence="5">
    <location>
        <begin position="366"/>
        <end position="386"/>
    </location>
</feature>
<reference evidence="7" key="1">
    <citation type="submission" date="2022-08" db="EMBL/GenBank/DDBJ databases">
        <authorList>
            <person name="Marques A."/>
        </authorList>
    </citation>
    <scope>NUCLEOTIDE SEQUENCE</scope>
    <source>
        <strain evidence="7">RhyPub2mFocal</strain>
        <tissue evidence="7">Leaves</tissue>
    </source>
</reference>
<feature type="transmembrane region" description="Helical" evidence="5">
    <location>
        <begin position="222"/>
        <end position="240"/>
    </location>
</feature>
<dbReference type="SUPFAM" id="SSF52540">
    <property type="entry name" value="P-loop containing nucleoside triphosphate hydrolases"/>
    <property type="match status" value="1"/>
</dbReference>
<evidence type="ECO:0000313" key="8">
    <source>
        <dbReference type="Proteomes" id="UP001140206"/>
    </source>
</evidence>
<dbReference type="PANTHER" id="PTHR48040:SF35">
    <property type="entry name" value="ABC TRANSPORTER G FAMILY MEMBER 39-LIKE"/>
    <property type="match status" value="1"/>
</dbReference>
<comment type="caution">
    <text evidence="7">The sequence shown here is derived from an EMBL/GenBank/DDBJ whole genome shotgun (WGS) entry which is preliminary data.</text>
</comment>
<evidence type="ECO:0000256" key="4">
    <source>
        <dbReference type="ARBA" id="ARBA00023136"/>
    </source>
</evidence>
<sequence>MFIEEVMELVELTSLHNALVGLPRVSGLSTEQRKRLTIAVELVANPSIIFMDEPTSGLDARAAAIVMRTIRNTVDTGRTVVCTIHQPSIDIFDSFDELFLMKRGGEEIYFGPIGHKGTELIKYFESIPGIAKIKDGYNPATWMLEVSTIAQEAALGINFTEIYHNSELYRRNKSLIGELSTPPPGSRDLYFPTKYSQSFITQWLACLWKQHNSYWRNPSYNAIRYVFTTLLALVNGTIFWNLGDKRGSIQQLLNAMGSMYTALMFMGMQNSQVVLPVVDTERTVFYREKFAGMYSALTYAMAQVVIEIPYTFAQAILYSVLVYSMIGFQWTAVKFIWYIFFTFFTLLCFTYYGIMVSVMTPNAHVGSVTAAATYSLWNIFAGFLITRPRLPKWYKWTYWSDPVAWALYGLMVSQFGDVDDIMDNGVSVKDFIREYSGYKHSFLPFAAIAIVGFCIVFATSFAFAIKILNFQKR</sequence>
<dbReference type="InterPro" id="IPR013525">
    <property type="entry name" value="ABC2_TM"/>
</dbReference>
<accession>A0AAV8C9D6</accession>
<proteinExistence type="predicted"/>
<name>A0AAV8C9D6_9POAL</name>
<protein>
    <submittedName>
        <fullName evidence="7">ABC transporter G family member 39</fullName>
    </submittedName>
</protein>
<keyword evidence="4 5" id="KW-0472">Membrane</keyword>
<feature type="transmembrane region" description="Helical" evidence="5">
    <location>
        <begin position="296"/>
        <end position="323"/>
    </location>
</feature>
<organism evidence="7 8">
    <name type="scientific">Rhynchospora pubera</name>
    <dbReference type="NCBI Taxonomy" id="906938"/>
    <lineage>
        <taxon>Eukaryota</taxon>
        <taxon>Viridiplantae</taxon>
        <taxon>Streptophyta</taxon>
        <taxon>Embryophyta</taxon>
        <taxon>Tracheophyta</taxon>
        <taxon>Spermatophyta</taxon>
        <taxon>Magnoliopsida</taxon>
        <taxon>Liliopsida</taxon>
        <taxon>Poales</taxon>
        <taxon>Cyperaceae</taxon>
        <taxon>Cyperoideae</taxon>
        <taxon>Rhynchosporeae</taxon>
        <taxon>Rhynchospora</taxon>
    </lineage>
</organism>
<evidence type="ECO:0000313" key="7">
    <source>
        <dbReference type="EMBL" id="KAJ4752287.1"/>
    </source>
</evidence>
<dbReference type="PANTHER" id="PTHR48040">
    <property type="entry name" value="PLEIOTROPIC DRUG RESISTANCE PROTEIN 1-LIKE ISOFORM X1"/>
    <property type="match status" value="1"/>
</dbReference>
<dbReference type="GO" id="GO:0140359">
    <property type="term" value="F:ABC-type transporter activity"/>
    <property type="evidence" value="ECO:0007669"/>
    <property type="project" value="InterPro"/>
</dbReference>
<gene>
    <name evidence="7" type="ORF">LUZ62_086692</name>
</gene>
<evidence type="ECO:0000256" key="3">
    <source>
        <dbReference type="ARBA" id="ARBA00022989"/>
    </source>
</evidence>
<dbReference type="GO" id="GO:0016020">
    <property type="term" value="C:membrane"/>
    <property type="evidence" value="ECO:0007669"/>
    <property type="project" value="UniProtKB-SubCell"/>
</dbReference>
<keyword evidence="8" id="KW-1185">Reference proteome</keyword>
<dbReference type="AlphaFoldDB" id="A0AAV8C9D6"/>
<evidence type="ECO:0000256" key="1">
    <source>
        <dbReference type="ARBA" id="ARBA00004141"/>
    </source>
</evidence>
<dbReference type="Gene3D" id="3.40.50.300">
    <property type="entry name" value="P-loop containing nucleotide triphosphate hydrolases"/>
    <property type="match status" value="1"/>
</dbReference>
<feature type="domain" description="ABC-2 type transporter transmembrane" evidence="6">
    <location>
        <begin position="201"/>
        <end position="415"/>
    </location>
</feature>